<evidence type="ECO:0000313" key="8">
    <source>
        <dbReference type="Proteomes" id="UP001321486"/>
    </source>
</evidence>
<dbReference type="GO" id="GO:0004497">
    <property type="term" value="F:monooxygenase activity"/>
    <property type="evidence" value="ECO:0007669"/>
    <property type="project" value="UniProtKB-KW"/>
</dbReference>
<proteinExistence type="inferred from homology"/>
<comment type="cofactor">
    <cofactor evidence="1">
        <name>FAD</name>
        <dbReference type="ChEBI" id="CHEBI:57692"/>
    </cofactor>
</comment>
<name>A0ABN6XVH0_9MICO</name>
<keyword evidence="8" id="KW-1185">Reference proteome</keyword>
<dbReference type="SUPFAM" id="SSF51905">
    <property type="entry name" value="FAD/NAD(P)-binding domain"/>
    <property type="match status" value="1"/>
</dbReference>
<evidence type="ECO:0000313" key="7">
    <source>
        <dbReference type="EMBL" id="BDZ48909.1"/>
    </source>
</evidence>
<evidence type="ECO:0000256" key="2">
    <source>
        <dbReference type="ARBA" id="ARBA00010139"/>
    </source>
</evidence>
<gene>
    <name evidence="7" type="ORF">GCM10025867_11500</name>
</gene>
<dbReference type="PANTHER" id="PTHR43872:SF1">
    <property type="entry name" value="MONOOXYGENASE, PUTATIVE (AFU_ORTHOLOGUE AFUA_8G02570)-RELATED"/>
    <property type="match status" value="1"/>
</dbReference>
<evidence type="ECO:0000256" key="5">
    <source>
        <dbReference type="ARBA" id="ARBA00023002"/>
    </source>
</evidence>
<dbReference type="PRINTS" id="PR00411">
    <property type="entry name" value="PNDRDTASEI"/>
</dbReference>
<keyword evidence="4" id="KW-0274">FAD</keyword>
<protein>
    <submittedName>
        <fullName evidence="7">Flavin-binding monooxygenase</fullName>
    </submittedName>
</protein>
<evidence type="ECO:0000256" key="6">
    <source>
        <dbReference type="ARBA" id="ARBA00023033"/>
    </source>
</evidence>
<keyword evidence="5" id="KW-0560">Oxidoreductase</keyword>
<dbReference type="EMBL" id="AP027732">
    <property type="protein sequence ID" value="BDZ48909.1"/>
    <property type="molecule type" value="Genomic_DNA"/>
</dbReference>
<dbReference type="RefSeq" id="WP_286345811.1">
    <property type="nucleotide sequence ID" value="NZ_AP027732.1"/>
</dbReference>
<dbReference type="PRINTS" id="PR00368">
    <property type="entry name" value="FADPNR"/>
</dbReference>
<dbReference type="Pfam" id="PF00743">
    <property type="entry name" value="FMO-like"/>
    <property type="match status" value="1"/>
</dbReference>
<evidence type="ECO:0000256" key="3">
    <source>
        <dbReference type="ARBA" id="ARBA00022630"/>
    </source>
</evidence>
<sequence length="497" mass="55118">MPGEHLDVLIVGAGLSGIGAACRLSTAFPSRSLAILEAREESGGTWDLFRYPGVRSDSDLFTLGYPFRPWSSPQSIAPAASILAYVRETAEAYGVDRRIRYRHRVVSADWSTEDAHWRVQVDRGDGSAPTTLTCSFLFVCSGYYRYDQGYRPTFPGQDDFAGQIIHPQHWPDDFDATGKRIVVIGSGATGVTLLPALAETAEHVTMLQRSPTYIAALPSADAGFEKLSRRIPVRLASRVSRWKGIARALISYRISRNQPDRMKAMLRSGVSHRLPEGFDVDKHFTPAYDPWDERLCIVPDGDFFRAIRRGTAAVVTDGIDTFTRDGIRLASGDELPADVVVTATGLNLLLFGGMALSMDGEPFDPADRVTYKGMMLDGVPNLAFAIGYTNASWTLKIDLVARYVERILRFQDRHGARTVTPVAPADVGPLEPLIDLASGYIRRGIAQMPKQGRVAPWRLHQNYPRDVRLFRFSRLTGDGLRFSSAEPRRAPERERVS</sequence>
<keyword evidence="6 7" id="KW-0503">Monooxygenase</keyword>
<dbReference type="Gene3D" id="3.50.50.60">
    <property type="entry name" value="FAD/NAD(P)-binding domain"/>
    <property type="match status" value="3"/>
</dbReference>
<evidence type="ECO:0000256" key="4">
    <source>
        <dbReference type="ARBA" id="ARBA00022827"/>
    </source>
</evidence>
<dbReference type="Pfam" id="PF13450">
    <property type="entry name" value="NAD_binding_8"/>
    <property type="match status" value="1"/>
</dbReference>
<comment type="similarity">
    <text evidence="2">Belongs to the FAD-binding monooxygenase family.</text>
</comment>
<dbReference type="PANTHER" id="PTHR43872">
    <property type="entry name" value="MONOOXYGENASE, PUTATIVE (AFU_ORTHOLOGUE AFUA_8G02570)-RELATED"/>
    <property type="match status" value="1"/>
</dbReference>
<accession>A0ABN6XVH0</accession>
<dbReference type="InterPro" id="IPR036188">
    <property type="entry name" value="FAD/NAD-bd_sf"/>
</dbReference>
<dbReference type="InterPro" id="IPR051820">
    <property type="entry name" value="FAD-binding_MO"/>
</dbReference>
<dbReference type="InterPro" id="IPR020946">
    <property type="entry name" value="Flavin_mOase-like"/>
</dbReference>
<organism evidence="7 8">
    <name type="scientific">Frondihabitans sucicola</name>
    <dbReference type="NCBI Taxonomy" id="1268041"/>
    <lineage>
        <taxon>Bacteria</taxon>
        <taxon>Bacillati</taxon>
        <taxon>Actinomycetota</taxon>
        <taxon>Actinomycetes</taxon>
        <taxon>Micrococcales</taxon>
        <taxon>Microbacteriaceae</taxon>
        <taxon>Frondihabitans</taxon>
    </lineage>
</organism>
<keyword evidence="3" id="KW-0285">Flavoprotein</keyword>
<reference evidence="8" key="1">
    <citation type="journal article" date="2019" name="Int. J. Syst. Evol. Microbiol.">
        <title>The Global Catalogue of Microorganisms (GCM) 10K type strain sequencing project: providing services to taxonomists for standard genome sequencing and annotation.</title>
        <authorList>
            <consortium name="The Broad Institute Genomics Platform"/>
            <consortium name="The Broad Institute Genome Sequencing Center for Infectious Disease"/>
            <person name="Wu L."/>
            <person name="Ma J."/>
        </authorList>
    </citation>
    <scope>NUCLEOTIDE SEQUENCE [LARGE SCALE GENOMIC DNA]</scope>
    <source>
        <strain evidence="8">NBRC 108728</strain>
    </source>
</reference>
<dbReference type="Proteomes" id="UP001321486">
    <property type="component" value="Chromosome"/>
</dbReference>
<evidence type="ECO:0000256" key="1">
    <source>
        <dbReference type="ARBA" id="ARBA00001974"/>
    </source>
</evidence>